<feature type="transmembrane region" description="Helical" evidence="6">
    <location>
        <begin position="292"/>
        <end position="325"/>
    </location>
</feature>
<feature type="transmembrane region" description="Helical" evidence="6">
    <location>
        <begin position="227"/>
        <end position="253"/>
    </location>
</feature>
<name>A0A6J4RRH1_9ACTN</name>
<keyword evidence="4 6" id="KW-1133">Transmembrane helix</keyword>
<dbReference type="GO" id="GO:0022857">
    <property type="term" value="F:transmembrane transporter activity"/>
    <property type="evidence" value="ECO:0007669"/>
    <property type="project" value="InterPro"/>
</dbReference>
<dbReference type="InterPro" id="IPR020846">
    <property type="entry name" value="MFS_dom"/>
</dbReference>
<reference evidence="8" key="1">
    <citation type="submission" date="2020-02" db="EMBL/GenBank/DDBJ databases">
        <authorList>
            <person name="Meier V. D."/>
        </authorList>
    </citation>
    <scope>NUCLEOTIDE SEQUENCE</scope>
    <source>
        <strain evidence="8">AVDCRST_MAG38</strain>
    </source>
</reference>
<keyword evidence="5 6" id="KW-0472">Membrane</keyword>
<dbReference type="InterPro" id="IPR011701">
    <property type="entry name" value="MFS"/>
</dbReference>
<dbReference type="Pfam" id="PF07690">
    <property type="entry name" value="MFS_1"/>
    <property type="match status" value="1"/>
</dbReference>
<evidence type="ECO:0000256" key="4">
    <source>
        <dbReference type="ARBA" id="ARBA00022989"/>
    </source>
</evidence>
<evidence type="ECO:0000256" key="3">
    <source>
        <dbReference type="ARBA" id="ARBA00022692"/>
    </source>
</evidence>
<feature type="transmembrane region" description="Helical" evidence="6">
    <location>
        <begin position="21"/>
        <end position="40"/>
    </location>
</feature>
<proteinExistence type="predicted"/>
<feature type="transmembrane region" description="Helical" evidence="6">
    <location>
        <begin position="60"/>
        <end position="80"/>
    </location>
</feature>
<evidence type="ECO:0000256" key="6">
    <source>
        <dbReference type="SAM" id="Phobius"/>
    </source>
</evidence>
<dbReference type="InterPro" id="IPR052983">
    <property type="entry name" value="MFS_Riboflavin_Transporter"/>
</dbReference>
<accession>A0A6J4RRH1</accession>
<feature type="domain" description="Major facilitator superfamily (MFS) profile" evidence="7">
    <location>
        <begin position="18"/>
        <end position="404"/>
    </location>
</feature>
<evidence type="ECO:0000256" key="5">
    <source>
        <dbReference type="ARBA" id="ARBA00023136"/>
    </source>
</evidence>
<dbReference type="Gene3D" id="1.20.1250.20">
    <property type="entry name" value="MFS general substrate transporter like domains"/>
    <property type="match status" value="1"/>
</dbReference>
<comment type="subcellular location">
    <subcellularLocation>
        <location evidence="1">Cell membrane</location>
        <topology evidence="1">Multi-pass membrane protein</topology>
    </subcellularLocation>
</comment>
<protein>
    <recommendedName>
        <fullName evidence="7">Major facilitator superfamily (MFS) profile domain-containing protein</fullName>
    </recommendedName>
</protein>
<dbReference type="SUPFAM" id="SSF103473">
    <property type="entry name" value="MFS general substrate transporter"/>
    <property type="match status" value="1"/>
</dbReference>
<dbReference type="PROSITE" id="PS50850">
    <property type="entry name" value="MFS"/>
    <property type="match status" value="1"/>
</dbReference>
<dbReference type="InterPro" id="IPR036259">
    <property type="entry name" value="MFS_trans_sf"/>
</dbReference>
<feature type="transmembrane region" description="Helical" evidence="6">
    <location>
        <begin position="148"/>
        <end position="167"/>
    </location>
</feature>
<feature type="transmembrane region" description="Helical" evidence="6">
    <location>
        <begin position="87"/>
        <end position="106"/>
    </location>
</feature>
<keyword evidence="3 6" id="KW-0812">Transmembrane</keyword>
<dbReference type="EMBL" id="CADCVJ010000140">
    <property type="protein sequence ID" value="CAA9475965.1"/>
    <property type="molecule type" value="Genomic_DNA"/>
</dbReference>
<evidence type="ECO:0000313" key="8">
    <source>
        <dbReference type="EMBL" id="CAA9475965.1"/>
    </source>
</evidence>
<dbReference type="PANTHER" id="PTHR43385">
    <property type="entry name" value="RIBOFLAVIN TRANSPORTER RIBJ"/>
    <property type="match status" value="1"/>
</dbReference>
<evidence type="ECO:0000256" key="1">
    <source>
        <dbReference type="ARBA" id="ARBA00004651"/>
    </source>
</evidence>
<dbReference type="GO" id="GO:0005886">
    <property type="term" value="C:plasma membrane"/>
    <property type="evidence" value="ECO:0007669"/>
    <property type="project" value="UniProtKB-SubCell"/>
</dbReference>
<organism evidence="8">
    <name type="scientific">uncultured Solirubrobacteraceae bacterium</name>
    <dbReference type="NCBI Taxonomy" id="1162706"/>
    <lineage>
        <taxon>Bacteria</taxon>
        <taxon>Bacillati</taxon>
        <taxon>Actinomycetota</taxon>
        <taxon>Thermoleophilia</taxon>
        <taxon>Solirubrobacterales</taxon>
        <taxon>Solirubrobacteraceae</taxon>
        <taxon>environmental samples</taxon>
    </lineage>
</organism>
<keyword evidence="2" id="KW-0813">Transport</keyword>
<sequence>MPGSPPPPSPRTSRWTRGWGITAALSVTETVSYGVLYYAFTAFLVPMRDDLGLATAEVTGALSLAILVSAPAGIVVGRYLDRHGPRALMTAGAVAGTALVLAWSRVEGLASLYLVWLAIGLVMATVFYEAAFTVLAKHFAAAEERRRAMTAVTLVAALSSFIFVPLSQLLIDAHGWRDALVILAAVLGAVTIPLHALVLQRAPDEPREGGRHAPSARAGAVLRSADFWFLSAAFFLSQFAAIAALVHAIPFLLERGYSATFAAFAVGFFGIAQIPGRVLFTPLAARLRPATSTAVVFLLVAAGVGVIVAISGAAAVVAGFVLLGMGNGMATLARATVIADRYGQAAYGTISGVAQAVTIAARGAAPVTASLYLAVVGYGALLWSLTAVALVAAVLGFAAERSAAPAGP</sequence>
<dbReference type="AlphaFoldDB" id="A0A6J4RRH1"/>
<evidence type="ECO:0000259" key="7">
    <source>
        <dbReference type="PROSITE" id="PS50850"/>
    </source>
</evidence>
<gene>
    <name evidence="8" type="ORF">AVDCRST_MAG38-1668</name>
</gene>
<feature type="transmembrane region" description="Helical" evidence="6">
    <location>
        <begin position="179"/>
        <end position="199"/>
    </location>
</feature>
<feature type="transmembrane region" description="Helical" evidence="6">
    <location>
        <begin position="371"/>
        <end position="399"/>
    </location>
</feature>
<feature type="transmembrane region" description="Helical" evidence="6">
    <location>
        <begin position="259"/>
        <end position="280"/>
    </location>
</feature>
<feature type="transmembrane region" description="Helical" evidence="6">
    <location>
        <begin position="112"/>
        <end position="136"/>
    </location>
</feature>
<dbReference type="PANTHER" id="PTHR43385:SF1">
    <property type="entry name" value="RIBOFLAVIN TRANSPORTER RIBJ"/>
    <property type="match status" value="1"/>
</dbReference>
<evidence type="ECO:0000256" key="2">
    <source>
        <dbReference type="ARBA" id="ARBA00022448"/>
    </source>
</evidence>